<evidence type="ECO:0000313" key="2">
    <source>
        <dbReference type="EMBL" id="NYH51344.1"/>
    </source>
</evidence>
<feature type="region of interest" description="Disordered" evidence="1">
    <location>
        <begin position="144"/>
        <end position="174"/>
    </location>
</feature>
<organism evidence="2 3">
    <name type="scientific">Nocardiopsis sinuspersici</name>
    <dbReference type="NCBI Taxonomy" id="501010"/>
    <lineage>
        <taxon>Bacteria</taxon>
        <taxon>Bacillati</taxon>
        <taxon>Actinomycetota</taxon>
        <taxon>Actinomycetes</taxon>
        <taxon>Streptosporangiales</taxon>
        <taxon>Nocardiopsidaceae</taxon>
        <taxon>Nocardiopsis</taxon>
    </lineage>
</organism>
<feature type="compositionally biased region" description="Basic and acidic residues" evidence="1">
    <location>
        <begin position="244"/>
        <end position="255"/>
    </location>
</feature>
<comment type="caution">
    <text evidence="2">The sequence shown here is derived from an EMBL/GenBank/DDBJ whole genome shotgun (WGS) entry which is preliminary data.</text>
</comment>
<reference evidence="2 3" key="1">
    <citation type="submission" date="2020-07" db="EMBL/GenBank/DDBJ databases">
        <title>Sequencing the genomes of 1000 actinobacteria strains.</title>
        <authorList>
            <person name="Klenk H.-P."/>
        </authorList>
    </citation>
    <scope>NUCLEOTIDE SEQUENCE [LARGE SCALE GENOMIC DNA]</scope>
    <source>
        <strain evidence="2 3">DSM 45278</strain>
    </source>
</reference>
<dbReference type="AlphaFoldDB" id="A0A7Y9X9A5"/>
<dbReference type="Proteomes" id="UP000584931">
    <property type="component" value="Unassembled WGS sequence"/>
</dbReference>
<name>A0A7Y9X9A5_9ACTN</name>
<accession>A0A7Y9X9A5</accession>
<evidence type="ECO:0000313" key="3">
    <source>
        <dbReference type="Proteomes" id="UP000584931"/>
    </source>
</evidence>
<gene>
    <name evidence="2" type="ORF">HNR06_000933</name>
</gene>
<protein>
    <submittedName>
        <fullName evidence="2">Uncharacterized protein</fullName>
    </submittedName>
</protein>
<feature type="region of interest" description="Disordered" evidence="1">
    <location>
        <begin position="238"/>
        <end position="281"/>
    </location>
</feature>
<proteinExistence type="predicted"/>
<sequence length="281" mass="30428">MAYSPSPLAVIENHFTHLSSTHLTLQGSAMHPWLEDRVYSLHELRGVLMGRGTPNDVRDAVWQHTVRAARHSQDWMVGALGLGMPMLRATAAQACRHLSRACVDEIESVVVVTAIEQIRVINLGYRRLVYFLRCRVHRAAMGARKRALSSTPPMPVGVNEEPGSEAEPATSGAGSPDLALFAAVRAGVSSEHEADLIARTRLEDTPLADMAAESGVAYKTLAKRRQRAEERLVAAVRSGALRSGKAEGEPEKKDPGSVADVRSQKKAVVSQVSNSRLPMAS</sequence>
<feature type="compositionally biased region" description="Polar residues" evidence="1">
    <location>
        <begin position="270"/>
        <end position="281"/>
    </location>
</feature>
<evidence type="ECO:0000256" key="1">
    <source>
        <dbReference type="SAM" id="MobiDB-lite"/>
    </source>
</evidence>
<dbReference type="RefSeq" id="WP_179809270.1">
    <property type="nucleotide sequence ID" value="NZ_JACCHL010000001.1"/>
</dbReference>
<dbReference type="EMBL" id="JACCHL010000001">
    <property type="protein sequence ID" value="NYH51344.1"/>
    <property type="molecule type" value="Genomic_DNA"/>
</dbReference>